<dbReference type="PANTHER" id="PTHR10622">
    <property type="entry name" value="HET DOMAIN-CONTAINING PROTEIN"/>
    <property type="match status" value="1"/>
</dbReference>
<dbReference type="VEuPathDB" id="FungiDB:PODANS_5_6850"/>
<dbReference type="EMBL" id="CU633870">
    <property type="protein sequence ID" value="CAP65101.1"/>
    <property type="molecule type" value="Genomic_DNA"/>
</dbReference>
<reference evidence="3" key="1">
    <citation type="journal article" date="2008" name="Genome Biol.">
        <title>The genome sequence of the model ascomycete fungus Podospora anserina.</title>
        <authorList>
            <person name="Espagne E."/>
            <person name="Lespinet O."/>
            <person name="Malagnac F."/>
            <person name="Da Silva C."/>
            <person name="Jaillon O."/>
            <person name="Porcel B.M."/>
            <person name="Couloux A."/>
            <person name="Aury J.-M."/>
            <person name="Segurens B."/>
            <person name="Poulain J."/>
            <person name="Anthouard V."/>
            <person name="Grossetete S."/>
            <person name="Khalili H."/>
            <person name="Coppin E."/>
            <person name="Dequard-Chablat M."/>
            <person name="Picard M."/>
            <person name="Contamine V."/>
            <person name="Arnaise S."/>
            <person name="Bourdais A."/>
            <person name="Berteaux-Lecellier V."/>
            <person name="Gautheret D."/>
            <person name="de Vries R.P."/>
            <person name="Battaglia E."/>
            <person name="Coutinho P.M."/>
            <person name="Danchin E.G.J."/>
            <person name="Henrissat B."/>
            <person name="El Khoury R."/>
            <person name="Sainsard-Chanet A."/>
            <person name="Boivin A."/>
            <person name="Pinan-Lucarre B."/>
            <person name="Sellem C.H."/>
            <person name="Debuchy R."/>
            <person name="Wincker P."/>
            <person name="Weissenbach J."/>
            <person name="Silar P."/>
        </authorList>
    </citation>
    <scope>NUCLEOTIDE SEQUENCE [LARGE SCALE GENOMIC DNA]</scope>
    <source>
        <strain evidence="3">S mat+</strain>
    </source>
</reference>
<dbReference type="OrthoDB" id="20872at2759"/>
<name>B2AMH8_PODAN</name>
<evidence type="ECO:0000313" key="3">
    <source>
        <dbReference type="EMBL" id="CAP65101.1"/>
    </source>
</evidence>
<feature type="domain" description="DUF8212" evidence="2">
    <location>
        <begin position="233"/>
        <end position="261"/>
    </location>
</feature>
<organism evidence="3">
    <name type="scientific">Podospora anserina (strain S / ATCC MYA-4624 / DSM 980 / FGSC 10383)</name>
    <name type="common">Pleurage anserina</name>
    <dbReference type="NCBI Taxonomy" id="515849"/>
    <lineage>
        <taxon>Eukaryota</taxon>
        <taxon>Fungi</taxon>
        <taxon>Dikarya</taxon>
        <taxon>Ascomycota</taxon>
        <taxon>Pezizomycotina</taxon>
        <taxon>Sordariomycetes</taxon>
        <taxon>Sordariomycetidae</taxon>
        <taxon>Sordariales</taxon>
        <taxon>Podosporaceae</taxon>
        <taxon>Podospora</taxon>
        <taxon>Podospora anserina</taxon>
    </lineage>
</organism>
<dbReference type="GeneID" id="6189355"/>
<reference evidence="3" key="2">
    <citation type="submission" date="2008-07" db="EMBL/GenBank/DDBJ databases">
        <authorList>
            <person name="Genoscope - CEA"/>
        </authorList>
    </citation>
    <scope>NUCLEOTIDE SEQUENCE</scope>
    <source>
        <strain evidence="3">S mat+</strain>
    </source>
</reference>
<evidence type="ECO:0000259" key="1">
    <source>
        <dbReference type="Pfam" id="PF06985"/>
    </source>
</evidence>
<dbReference type="Pfam" id="PF26640">
    <property type="entry name" value="DUF8212"/>
    <property type="match status" value="1"/>
</dbReference>
<proteinExistence type="predicted"/>
<protein>
    <submittedName>
        <fullName evidence="3">Podospora anserina S mat+ genomic DNA chromosome 5, supercontig 8</fullName>
    </submittedName>
</protein>
<dbReference type="HOGENOM" id="CLU_000288_138_11_1"/>
<dbReference type="PANTHER" id="PTHR10622:SF12">
    <property type="entry name" value="HET DOMAIN-CONTAINING PROTEIN"/>
    <property type="match status" value="1"/>
</dbReference>
<feature type="domain" description="Heterokaryon incompatibility" evidence="1">
    <location>
        <begin position="30"/>
        <end position="116"/>
    </location>
</feature>
<evidence type="ECO:0000259" key="2">
    <source>
        <dbReference type="Pfam" id="PF26640"/>
    </source>
</evidence>
<dbReference type="InterPro" id="IPR010730">
    <property type="entry name" value="HET"/>
</dbReference>
<dbReference type="RefSeq" id="XP_001905193.1">
    <property type="nucleotide sequence ID" value="XM_001905158.1"/>
</dbReference>
<accession>B2AMH8</accession>
<dbReference type="InterPro" id="IPR058525">
    <property type="entry name" value="DUF8212"/>
</dbReference>
<gene>
    <name evidence="3" type="ORF">PODANS_5_6850</name>
</gene>
<feature type="non-terminal residue" evidence="3">
    <location>
        <position position="1"/>
    </location>
</feature>
<dbReference type="AlphaFoldDB" id="B2AMH8"/>
<dbReference type="Pfam" id="PF06985">
    <property type="entry name" value="HET"/>
    <property type="match status" value="1"/>
</dbReference>
<sequence length="591" mass="66971">STLILAMWLINCQNYQLEQNDIDGPNAIPYCILSHTWGDDEVTFQDMQNSFDIAVHKKGFEKIKGMCELTLEYGHSHAWVDTCCIDKTSSAELTESINSMFHWYQKAALCAVYLEDFALTDGQLTPTKADLQACRWFTRGWTLQELVAPRDIIFHDCNWTQCGSKVQLLNILHRITSIDITILRSSDKLNQVPVAQKMSWAAKRNTTRIEDMAYCLLGIFGIHMPLIYGEREKAFLRLQEHIAQKTNDMSLFAWQHSKTEFGLRHSGILARHPSWFAGASDIKHWLDPVIPTPSWIITNTGLEFHTALDSSYGETGHRLYLHCTSGPVDDKDGDPPVFTIWLRKIKSSYVRYQPSWLSLTPQSQMRFGKPSLVRIATSLTPAEVIEANSLYLSHSDLLYPTIKIQWECIEAYSHGFSVSHSYYPEHLWDIRRECFLVSSSPRFVGVVEITMSAPIGDSTWEATCYVVCGLRRVDSRAAEGTDTLCPWAIVLQHRKEDDTIEGLDSGYTRGDLVNPYRLSTLGITFRSWLAGNDPPSLAMDQVRYGNKGHLTISASVLAGNHHRQLGDTIVITVTPVLSSLGWPHMRSRAEH</sequence>
<dbReference type="KEGG" id="pan:PODANSg2216"/>